<reference evidence="10" key="2">
    <citation type="submission" date="2020-02" db="EMBL/GenBank/DDBJ databases">
        <authorList>
            <person name="Littmann E."/>
            <person name="Sorbara M."/>
        </authorList>
    </citation>
    <scope>NUCLEOTIDE SEQUENCE</scope>
    <source>
        <strain evidence="10">MSK.1.17</strain>
    </source>
</reference>
<dbReference type="HAMAP" id="MF_00713">
    <property type="entry name" value="GcvPB"/>
    <property type="match status" value="1"/>
</dbReference>
<dbReference type="AlphaFoldDB" id="A0AAW5BXW2"/>
<evidence type="ECO:0000259" key="8">
    <source>
        <dbReference type="Pfam" id="PF21478"/>
    </source>
</evidence>
<comment type="catalytic activity">
    <reaction evidence="5 6">
        <text>N(6)-[(R)-lipoyl]-L-lysyl-[glycine-cleavage complex H protein] + glycine + H(+) = N(6)-[(R)-S(8)-aminomethyldihydrolipoyl]-L-lysyl-[glycine-cleavage complex H protein] + CO2</text>
        <dbReference type="Rhea" id="RHEA:24304"/>
        <dbReference type="Rhea" id="RHEA-COMP:10494"/>
        <dbReference type="Rhea" id="RHEA-COMP:10495"/>
        <dbReference type="ChEBI" id="CHEBI:15378"/>
        <dbReference type="ChEBI" id="CHEBI:16526"/>
        <dbReference type="ChEBI" id="CHEBI:57305"/>
        <dbReference type="ChEBI" id="CHEBI:83099"/>
        <dbReference type="ChEBI" id="CHEBI:83143"/>
        <dbReference type="EC" id="1.4.4.2"/>
    </reaction>
</comment>
<dbReference type="InterPro" id="IPR015421">
    <property type="entry name" value="PyrdxlP-dep_Trfase_major"/>
</dbReference>
<keyword evidence="11" id="KW-1185">Reference proteome</keyword>
<dbReference type="InterPro" id="IPR015424">
    <property type="entry name" value="PyrdxlP-dep_Trfase"/>
</dbReference>
<evidence type="ECO:0000313" key="12">
    <source>
        <dbReference type="Proteomes" id="UP001299608"/>
    </source>
</evidence>
<comment type="caution">
    <text evidence="9">The sequence shown here is derived from an EMBL/GenBank/DDBJ whole genome shotgun (WGS) entry which is preliminary data.</text>
</comment>
<feature type="domain" description="Glycine cleavage system P-protein N-terminal" evidence="7">
    <location>
        <begin position="36"/>
        <end position="302"/>
    </location>
</feature>
<dbReference type="EMBL" id="JAAITT010000005">
    <property type="protein sequence ID" value="NSJ48099.1"/>
    <property type="molecule type" value="Genomic_DNA"/>
</dbReference>
<dbReference type="Gene3D" id="6.20.440.10">
    <property type="match status" value="1"/>
</dbReference>
<dbReference type="NCBIfam" id="NF003346">
    <property type="entry name" value="PRK04366.1"/>
    <property type="match status" value="1"/>
</dbReference>
<dbReference type="EC" id="1.4.4.2" evidence="6"/>
<dbReference type="GO" id="GO:0030170">
    <property type="term" value="F:pyridoxal phosphate binding"/>
    <property type="evidence" value="ECO:0007669"/>
    <property type="project" value="TreeGrafter"/>
</dbReference>
<reference evidence="10 11" key="1">
    <citation type="journal article" date="2020" name="Cell Host Microbe">
        <title>Functional and Genomic Variation between Human-Derived Isolates of Lachnospiraceae Reveals Inter- and Intra-Species Diversity.</title>
        <authorList>
            <person name="Sorbara M.T."/>
            <person name="Littmann E.R."/>
            <person name="Fontana E."/>
            <person name="Moody T.U."/>
            <person name="Kohout C.E."/>
            <person name="Gjonbalaj M."/>
            <person name="Eaton V."/>
            <person name="Seok R."/>
            <person name="Leiner I.M."/>
            <person name="Pamer E.G."/>
        </authorList>
    </citation>
    <scope>NUCLEOTIDE SEQUENCE [LARGE SCALE GENOMIC DNA]</scope>
    <source>
        <strain evidence="10 11">MSK.1.17</strain>
    </source>
</reference>
<dbReference type="Gene3D" id="3.90.1150.10">
    <property type="entry name" value="Aspartate Aminotransferase, domain 1"/>
    <property type="match status" value="1"/>
</dbReference>
<organism evidence="9 12">
    <name type="scientific">Enterocloster aldenensis</name>
    <dbReference type="NCBI Taxonomy" id="358742"/>
    <lineage>
        <taxon>Bacteria</taxon>
        <taxon>Bacillati</taxon>
        <taxon>Bacillota</taxon>
        <taxon>Clostridia</taxon>
        <taxon>Lachnospirales</taxon>
        <taxon>Lachnospiraceae</taxon>
        <taxon>Enterocloster</taxon>
    </lineage>
</organism>
<dbReference type="Proteomes" id="UP001299608">
    <property type="component" value="Unassembled WGS sequence"/>
</dbReference>
<evidence type="ECO:0000256" key="1">
    <source>
        <dbReference type="ARBA" id="ARBA00001933"/>
    </source>
</evidence>
<name>A0AAW5BXW2_9FIRM</name>
<dbReference type="RefSeq" id="WP_165641362.1">
    <property type="nucleotide sequence ID" value="NZ_JAAITT010000005.1"/>
</dbReference>
<dbReference type="GO" id="GO:0019464">
    <property type="term" value="P:glycine decarboxylation via glycine cleavage system"/>
    <property type="evidence" value="ECO:0007669"/>
    <property type="project" value="UniProtKB-UniRule"/>
</dbReference>
<sequence length="496" mass="54241">MKLVFEKGSAGRGLNLIRGCDVPRVSLDGEHKREVPPRLPHMSENEISRHYTQLAKRSHGVNDGFYPLGSCTMKYNPKVNEEAAALKGFRCVHPLQPTDTLQGSMEVLYLAEKYLCEITGMDAMTFQPAAGAHGEFTGLLLIKAYHVHRKDDRRTKIIVPDSAHGTNPASASMCGYEVISIPSREDGCVDLEQLRAAVGEDTAGLMLTNPNTVGLFDKNILEITRIVHEAGGLCYYDGANLNAVMGIVRPGDMGFDVVHLNLHKTFSTPHGGGGPGSGPVGCKEFLMPYLPGVRVAADPAGEAAIDKTGDGAGDKAPARYIFERAPESIGDVKQFYGNFLVVVKALTYIMSLGREGIREASSNAVLNANYMKVKLSDVYDMAYNETCMHEFVMSLEGMKHKNGVTAMDIAKALLDYGIHPPTMYFPLIVHEALMVEPTETESKETLDEAIQVFHKIYETAMASPEELHSAPHTTPIGRPDEVTAARKPVLRYTWES</sequence>
<protein>
    <recommendedName>
        <fullName evidence="6">Probable glycine dehydrogenase (decarboxylating) subunit 2</fullName>
        <ecNumber evidence="6">1.4.4.2</ecNumber>
    </recommendedName>
    <alternativeName>
        <fullName evidence="6">Glycine cleavage system P-protein subunit 2</fullName>
    </alternativeName>
    <alternativeName>
        <fullName evidence="6">Glycine decarboxylase subunit 2</fullName>
    </alternativeName>
    <alternativeName>
        <fullName evidence="6">Glycine dehydrogenase (aminomethyl-transferring) subunit 2</fullName>
    </alternativeName>
</protein>
<dbReference type="PANTHER" id="PTHR11773:SF1">
    <property type="entry name" value="GLYCINE DEHYDROGENASE (DECARBOXYLATING), MITOCHONDRIAL"/>
    <property type="match status" value="1"/>
</dbReference>
<dbReference type="InterPro" id="IPR015422">
    <property type="entry name" value="PyrdxlP-dep_Trfase_small"/>
</dbReference>
<dbReference type="InterPro" id="IPR049316">
    <property type="entry name" value="GDC-P_C"/>
</dbReference>
<dbReference type="Pfam" id="PF21478">
    <property type="entry name" value="GcvP2_C"/>
    <property type="match status" value="1"/>
</dbReference>
<feature type="modified residue" description="N6-(pyridoxal phosphate)lysine" evidence="6">
    <location>
        <position position="264"/>
    </location>
</feature>
<evidence type="ECO:0000313" key="11">
    <source>
        <dbReference type="Proteomes" id="UP000669239"/>
    </source>
</evidence>
<keyword evidence="3 6" id="KW-0663">Pyridoxal phosphate</keyword>
<comment type="function">
    <text evidence="2 6">The glycine cleavage system catalyzes the degradation of glycine. The P protein binds the alpha-amino group of glycine through its pyridoxal phosphate cofactor; CO(2) is released and the remaining methylamine moiety is then transferred to the lipoamide cofactor of the H protein.</text>
</comment>
<dbReference type="Proteomes" id="UP000669239">
    <property type="component" value="Unassembled WGS sequence"/>
</dbReference>
<accession>A0AAW5BXW2</accession>
<dbReference type="Gene3D" id="3.40.640.10">
    <property type="entry name" value="Type I PLP-dependent aspartate aminotransferase-like (Major domain)"/>
    <property type="match status" value="1"/>
</dbReference>
<evidence type="ECO:0000256" key="2">
    <source>
        <dbReference type="ARBA" id="ARBA00003788"/>
    </source>
</evidence>
<reference evidence="9" key="3">
    <citation type="submission" date="2022-01" db="EMBL/GenBank/DDBJ databases">
        <title>Collection of gut derived symbiotic bacterial strains cultured from healthy donors.</title>
        <authorList>
            <person name="Lin H."/>
            <person name="Kohout C."/>
            <person name="Waligurski E."/>
            <person name="Pamer E.G."/>
        </authorList>
    </citation>
    <scope>NUCLEOTIDE SEQUENCE</scope>
    <source>
        <strain evidence="9">DFI.6.55</strain>
    </source>
</reference>
<evidence type="ECO:0000313" key="9">
    <source>
        <dbReference type="EMBL" id="MCG4746096.1"/>
    </source>
</evidence>
<comment type="subunit">
    <text evidence="6">The glycine cleavage system is composed of four proteins: P, T, L and H. In this organism, the P 'protein' is a heterodimer of two subunits.</text>
</comment>
<dbReference type="Pfam" id="PF02347">
    <property type="entry name" value="GDC-P"/>
    <property type="match status" value="1"/>
</dbReference>
<dbReference type="GO" id="GO:0004375">
    <property type="term" value="F:glycine dehydrogenase (decarboxylating) activity"/>
    <property type="evidence" value="ECO:0007669"/>
    <property type="project" value="UniProtKB-EC"/>
</dbReference>
<evidence type="ECO:0000256" key="5">
    <source>
        <dbReference type="ARBA" id="ARBA00049026"/>
    </source>
</evidence>
<dbReference type="GO" id="GO:0005960">
    <property type="term" value="C:glycine cleavage complex"/>
    <property type="evidence" value="ECO:0007669"/>
    <property type="project" value="TreeGrafter"/>
</dbReference>
<gene>
    <name evidence="6 9" type="primary">gcvPB</name>
    <name evidence="10" type="ORF">G5B36_05235</name>
    <name evidence="9" type="ORF">L0N08_11780</name>
</gene>
<feature type="domain" description="Glycine dehydrogenase C-terminal" evidence="8">
    <location>
        <begin position="360"/>
        <end position="459"/>
    </location>
</feature>
<proteinExistence type="inferred from homology"/>
<dbReference type="FunFam" id="3.40.640.10:FF:000224">
    <property type="entry name" value="Probable glycine dehydrogenase (decarboxylating) subunit 2"/>
    <property type="match status" value="1"/>
</dbReference>
<comment type="similarity">
    <text evidence="6">Belongs to the GcvP family. C-terminal subunit subfamily.</text>
</comment>
<keyword evidence="4 6" id="KW-0560">Oxidoreductase</keyword>
<evidence type="ECO:0000256" key="4">
    <source>
        <dbReference type="ARBA" id="ARBA00023002"/>
    </source>
</evidence>
<dbReference type="FunFam" id="3.90.1150.10:FF:000014">
    <property type="entry name" value="Probable glycine dehydrogenase (decarboxylating) subunit 2"/>
    <property type="match status" value="1"/>
</dbReference>
<evidence type="ECO:0000256" key="3">
    <source>
        <dbReference type="ARBA" id="ARBA00022898"/>
    </source>
</evidence>
<dbReference type="InterPro" id="IPR023012">
    <property type="entry name" value="GcvPB"/>
</dbReference>
<comment type="cofactor">
    <cofactor evidence="1 6">
        <name>pyridoxal 5'-phosphate</name>
        <dbReference type="ChEBI" id="CHEBI:597326"/>
    </cofactor>
</comment>
<dbReference type="InterPro" id="IPR020581">
    <property type="entry name" value="GDC_P"/>
</dbReference>
<dbReference type="PANTHER" id="PTHR11773">
    <property type="entry name" value="GLYCINE DEHYDROGENASE, DECARBOXYLATING"/>
    <property type="match status" value="1"/>
</dbReference>
<evidence type="ECO:0000313" key="10">
    <source>
        <dbReference type="EMBL" id="NSJ48099.1"/>
    </source>
</evidence>
<dbReference type="InterPro" id="IPR049315">
    <property type="entry name" value="GDC-P_N"/>
</dbReference>
<evidence type="ECO:0000256" key="6">
    <source>
        <dbReference type="HAMAP-Rule" id="MF_00713"/>
    </source>
</evidence>
<dbReference type="SUPFAM" id="SSF53383">
    <property type="entry name" value="PLP-dependent transferases"/>
    <property type="match status" value="1"/>
</dbReference>
<dbReference type="GO" id="GO:0016594">
    <property type="term" value="F:glycine binding"/>
    <property type="evidence" value="ECO:0007669"/>
    <property type="project" value="TreeGrafter"/>
</dbReference>
<evidence type="ECO:0000259" key="7">
    <source>
        <dbReference type="Pfam" id="PF02347"/>
    </source>
</evidence>
<dbReference type="GO" id="GO:0005829">
    <property type="term" value="C:cytosol"/>
    <property type="evidence" value="ECO:0007669"/>
    <property type="project" value="TreeGrafter"/>
</dbReference>
<dbReference type="EMBL" id="JAKNGE010000012">
    <property type="protein sequence ID" value="MCG4746096.1"/>
    <property type="molecule type" value="Genomic_DNA"/>
</dbReference>